<dbReference type="InterPro" id="IPR000640">
    <property type="entry name" value="EFG_V-like"/>
</dbReference>
<name>A0A5K0U7U8_9VIRU</name>
<evidence type="ECO:0000259" key="5">
    <source>
        <dbReference type="SMART" id="SM00838"/>
    </source>
</evidence>
<dbReference type="SMART" id="SM00838">
    <property type="entry name" value="EFG_C"/>
    <property type="match status" value="1"/>
</dbReference>
<reference evidence="6 7" key="1">
    <citation type="submission" date="2018-10" db="EMBL/GenBank/DDBJ databases">
        <authorList>
            <consortium name="IHU Genomes"/>
        </authorList>
    </citation>
    <scope>NUCLEOTIDE SEQUENCE [LARGE SCALE GENOMIC DNA]</scope>
    <source>
        <strain evidence="6 7">A1</strain>
    </source>
</reference>
<dbReference type="FunFam" id="3.30.70.240:FF:000001">
    <property type="entry name" value="Elongation factor G"/>
    <property type="match status" value="1"/>
</dbReference>
<dbReference type="InterPro" id="IPR035647">
    <property type="entry name" value="EFG_III/V"/>
</dbReference>
<dbReference type="Pfam" id="PF03764">
    <property type="entry name" value="EFG_IV"/>
    <property type="match status" value="1"/>
</dbReference>
<keyword evidence="3" id="KW-0547">Nucleotide-binding</keyword>
<keyword evidence="7" id="KW-1185">Reference proteome</keyword>
<evidence type="ECO:0000256" key="1">
    <source>
        <dbReference type="ARBA" id="ARBA00017891"/>
    </source>
</evidence>
<evidence type="ECO:0000313" key="6">
    <source>
        <dbReference type="EMBL" id="VBB18078.1"/>
    </source>
</evidence>
<dbReference type="Gene3D" id="3.30.70.240">
    <property type="match status" value="1"/>
</dbReference>
<dbReference type="GO" id="GO:0003924">
    <property type="term" value="F:GTPase activity"/>
    <property type="evidence" value="ECO:0007669"/>
    <property type="project" value="TreeGrafter"/>
</dbReference>
<dbReference type="SUPFAM" id="SSF54211">
    <property type="entry name" value="Ribosomal protein S5 domain 2-like"/>
    <property type="match status" value="1"/>
</dbReference>
<accession>A0A5K0U7U8</accession>
<dbReference type="GO" id="GO:1990904">
    <property type="term" value="C:ribonucleoprotein complex"/>
    <property type="evidence" value="ECO:0007669"/>
    <property type="project" value="TreeGrafter"/>
</dbReference>
<dbReference type="GO" id="GO:0005525">
    <property type="term" value="F:GTP binding"/>
    <property type="evidence" value="ECO:0007669"/>
    <property type="project" value="UniProtKB-KW"/>
</dbReference>
<feature type="domain" description="Elongation factor EFG" evidence="5">
    <location>
        <begin position="54"/>
        <end position="143"/>
    </location>
</feature>
<dbReference type="InterPro" id="IPR020568">
    <property type="entry name" value="Ribosomal_Su5_D2-typ_SF"/>
</dbReference>
<dbReference type="InterPro" id="IPR005517">
    <property type="entry name" value="Transl_elong_EFG/EF2_IV"/>
</dbReference>
<keyword evidence="4" id="KW-0342">GTP-binding</keyword>
<dbReference type="CDD" id="cd04096">
    <property type="entry name" value="eEF2_snRNP_like_C"/>
    <property type="match status" value="1"/>
</dbReference>
<dbReference type="PANTHER" id="PTHR42908:SF3">
    <property type="entry name" value="ELONGATION FACTOR-LIKE GTPASE 1"/>
    <property type="match status" value="1"/>
</dbReference>
<proteinExistence type="predicted"/>
<protein>
    <recommendedName>
        <fullName evidence="1">Elongation factor 2</fullName>
    </recommendedName>
</protein>
<evidence type="ECO:0000256" key="2">
    <source>
        <dbReference type="ARBA" id="ARBA00022490"/>
    </source>
</evidence>
<dbReference type="Gene3D" id="3.30.230.10">
    <property type="match status" value="1"/>
</dbReference>
<comment type="caution">
    <text evidence="6">The sequence shown here is derived from an EMBL/GenBank/DDBJ whole genome shotgun (WGS) entry which is preliminary data.</text>
</comment>
<sequence>LNTCEKGPLCEEPIRGVRFNLKDAKLHTDKVHRGDNQIPTRSLMFATMLTAQPRLLEPVFGVEISVPREHVSKIYTLMTKRRGMVKNVTPEHNNITMTIEAHLPVAESFGFIQELRGETSGTAFASMVFSHWQIVPGDPLEPGTYANQIMLDVRRRKNRKVEAPKLEDYLDKL</sequence>
<dbReference type="PANTHER" id="PTHR42908">
    <property type="entry name" value="TRANSLATION ELONGATION FACTOR-RELATED"/>
    <property type="match status" value="1"/>
</dbReference>
<keyword evidence="6" id="KW-0648">Protein biosynthesis</keyword>
<feature type="non-terminal residue" evidence="6">
    <location>
        <position position="1"/>
    </location>
</feature>
<evidence type="ECO:0000256" key="4">
    <source>
        <dbReference type="ARBA" id="ARBA00023134"/>
    </source>
</evidence>
<keyword evidence="2" id="KW-0963">Cytoplasm</keyword>
<evidence type="ECO:0000256" key="3">
    <source>
        <dbReference type="ARBA" id="ARBA00022741"/>
    </source>
</evidence>
<dbReference type="Proteomes" id="UP000594342">
    <property type="component" value="Unassembled WGS sequence"/>
</dbReference>
<dbReference type="EMBL" id="UPSH01000001">
    <property type="protein sequence ID" value="VBB18078.1"/>
    <property type="molecule type" value="Genomic_DNA"/>
</dbReference>
<dbReference type="Pfam" id="PF00679">
    <property type="entry name" value="EFG_C"/>
    <property type="match status" value="1"/>
</dbReference>
<gene>
    <name evidence="6" type="ORF">YASMINEVIRUS_541</name>
</gene>
<organism evidence="6 7">
    <name type="scientific">Yasminevirus sp. GU-2018</name>
    <dbReference type="NCBI Taxonomy" id="2420051"/>
    <lineage>
        <taxon>Viruses</taxon>
        <taxon>Varidnaviria</taxon>
        <taxon>Bamfordvirae</taxon>
        <taxon>Nucleocytoviricota</taxon>
        <taxon>Megaviricetes</taxon>
        <taxon>Imitervirales</taxon>
        <taxon>Mimiviridae</taxon>
        <taxon>Klosneuvirinae</taxon>
        <taxon>Yasminevirus</taxon>
        <taxon>Yasminevirus saudimassiliense</taxon>
    </lineage>
</organism>
<keyword evidence="6" id="KW-0251">Elongation factor</keyword>
<dbReference type="SUPFAM" id="SSF54980">
    <property type="entry name" value="EF-G C-terminal domain-like"/>
    <property type="match status" value="1"/>
</dbReference>
<dbReference type="InterPro" id="IPR014721">
    <property type="entry name" value="Ribsml_uS5_D2-typ_fold_subgr"/>
</dbReference>
<evidence type="ECO:0000313" key="7">
    <source>
        <dbReference type="Proteomes" id="UP000594342"/>
    </source>
</evidence>